<dbReference type="Gene3D" id="1.10.390.10">
    <property type="entry name" value="Neutral Protease Domain 2"/>
    <property type="match status" value="1"/>
</dbReference>
<evidence type="ECO:0000256" key="7">
    <source>
        <dbReference type="ARBA" id="ARBA00022723"/>
    </source>
</evidence>
<dbReference type="Proteomes" id="UP000316181">
    <property type="component" value="Unassembled WGS sequence"/>
</dbReference>
<dbReference type="RefSeq" id="WP_142113196.1">
    <property type="nucleotide sequence ID" value="NZ_BAAATB010000006.1"/>
</dbReference>
<dbReference type="Gene3D" id="2.60.40.1730">
    <property type="entry name" value="tricorn interacting facor f3 domain"/>
    <property type="match status" value="1"/>
</dbReference>
<dbReference type="AlphaFoldDB" id="A0A542SRV9"/>
<dbReference type="CDD" id="cd09603">
    <property type="entry name" value="M1_APN_like"/>
    <property type="match status" value="1"/>
</dbReference>
<dbReference type="GO" id="GO:0016285">
    <property type="term" value="F:alanyl aminopeptidase activity"/>
    <property type="evidence" value="ECO:0007669"/>
    <property type="project" value="UniProtKB-EC"/>
</dbReference>
<feature type="signal peptide" evidence="13">
    <location>
        <begin position="1"/>
        <end position="37"/>
    </location>
</feature>
<dbReference type="GO" id="GO:0008237">
    <property type="term" value="F:metallopeptidase activity"/>
    <property type="evidence" value="ECO:0007669"/>
    <property type="project" value="UniProtKB-KW"/>
</dbReference>
<evidence type="ECO:0000256" key="13">
    <source>
        <dbReference type="SAM" id="SignalP"/>
    </source>
</evidence>
<keyword evidence="6" id="KW-0645">Protease</keyword>
<evidence type="ECO:0000256" key="6">
    <source>
        <dbReference type="ARBA" id="ARBA00022670"/>
    </source>
</evidence>
<comment type="caution">
    <text evidence="16">The sequence shown here is derived from an EMBL/GenBank/DDBJ whole genome shotgun (WGS) entry which is preliminary data.</text>
</comment>
<dbReference type="PANTHER" id="PTHR11533">
    <property type="entry name" value="PROTEASE M1 ZINC METALLOPROTEASE"/>
    <property type="match status" value="1"/>
</dbReference>
<dbReference type="EC" id="3.4.11.2" evidence="4"/>
<dbReference type="PRINTS" id="PR00756">
    <property type="entry name" value="ALADIPTASE"/>
</dbReference>
<dbReference type="Gene3D" id="2.60.40.10">
    <property type="entry name" value="Immunoglobulins"/>
    <property type="match status" value="1"/>
</dbReference>
<reference evidence="16 17" key="1">
    <citation type="submission" date="2019-06" db="EMBL/GenBank/DDBJ databases">
        <title>Sequencing the genomes of 1000 actinobacteria strains.</title>
        <authorList>
            <person name="Klenk H.-P."/>
        </authorList>
    </citation>
    <scope>NUCLEOTIDE SEQUENCE [LARGE SCALE GENOMIC DNA]</scope>
    <source>
        <strain evidence="16 17">DSM 10596</strain>
    </source>
</reference>
<dbReference type="Gene3D" id="2.60.40.2700">
    <property type="match status" value="1"/>
</dbReference>
<keyword evidence="7" id="KW-0479">Metal-binding</keyword>
<evidence type="ECO:0000256" key="5">
    <source>
        <dbReference type="ARBA" id="ARBA00015611"/>
    </source>
</evidence>
<proteinExistence type="inferred from homology"/>
<accession>A0A542SRV9</accession>
<evidence type="ECO:0000256" key="1">
    <source>
        <dbReference type="ARBA" id="ARBA00000098"/>
    </source>
</evidence>
<evidence type="ECO:0000256" key="2">
    <source>
        <dbReference type="ARBA" id="ARBA00001947"/>
    </source>
</evidence>
<keyword evidence="9" id="KW-0862">Zinc</keyword>
<comment type="cofactor">
    <cofactor evidence="2">
        <name>Zn(2+)</name>
        <dbReference type="ChEBI" id="CHEBI:29105"/>
    </cofactor>
</comment>
<evidence type="ECO:0000313" key="16">
    <source>
        <dbReference type="EMBL" id="TQK77308.1"/>
    </source>
</evidence>
<name>A0A542SRV9_9MICO</name>
<feature type="domain" description="Peptidase M1 membrane alanine aminopeptidase" evidence="15">
    <location>
        <begin position="351"/>
        <end position="501"/>
    </location>
</feature>
<evidence type="ECO:0000256" key="11">
    <source>
        <dbReference type="ARBA" id="ARBA00029811"/>
    </source>
</evidence>
<dbReference type="SUPFAM" id="SSF55486">
    <property type="entry name" value="Metalloproteases ('zincins'), catalytic domain"/>
    <property type="match status" value="1"/>
</dbReference>
<dbReference type="GO" id="GO:0008270">
    <property type="term" value="F:zinc ion binding"/>
    <property type="evidence" value="ECO:0007669"/>
    <property type="project" value="InterPro"/>
</dbReference>
<gene>
    <name evidence="16" type="ORF">FB389_2031</name>
</gene>
<keyword evidence="17" id="KW-1185">Reference proteome</keyword>
<sequence>MQSASPRRRPLRSKAVAFLLPLTLAASLSLAAAPAQAVEPVAGPQTAGDALFPNVGNGGYDVKHYDISLAWTPGTVVSPTLSDATIEATTTIKATAEYPLSSFSLDFEGLEIDSITVDGNPATWVRDIDAEQIKYKLVVTPSSPVSGDFTTVVKYHGAPSIHTDADDSWEGWVPTTNGSIFMGQPIGSMTGYPNNNTPNDKATYTVSLNIPSSITSSAGTGSAAAISNGELVSIIPTADGTRKTWVWNQTKPMATELVLISIGKYDMVKDFVTLSDGSKIPEYSFYDSDLNTTNKNTALTARGKLQTIIQGLESIYGPYPGKSTGIVIDTVPGGINYALETQDRSFFPSANSANGNTLIHELAHQWFGDNVSPKDWNDIWINEGMATWGPTYYNNAIVGTNPAAVETTYFNTWNNRAASNGSWNIAPAGMTDSATLYEYQTYTRGALFWEALRTRIGDDAFFEFVKEWQSRYGGQSAGRVEFQELAEEISGQDLEDLFQDWIYEAGKPAWPARAELSLAATSEPATTEPSGTASYTITVKNTGKVELAGATVSLDLADVLDNATLAETLPDGLEVTGGVATWTVPTVAVDGSESVTLDVTIAPNAGWSTLNASVSTQTTGLWCTEACSAELTVADGPDVESATPTVSGKAVVDGAVTANAGSWQAGAELAYQWFSNGAPIKEATSSAYTPTAADLGKHLSVAVTGSLTGYGTMTKTSSPTAKVAAATFAKAITVKVTGKLKAGKKLKAKVAGRAARTTITYKWKVGKKTGKKSTFKVSKKYAGKKVSLTVKVSKPGYITVTKKVKTKKIKK</sequence>
<dbReference type="EMBL" id="VFNV01000001">
    <property type="protein sequence ID" value="TQK77308.1"/>
    <property type="molecule type" value="Genomic_DNA"/>
</dbReference>
<organism evidence="16 17">
    <name type="scientific">Rarobacter incanus</name>
    <dbReference type="NCBI Taxonomy" id="153494"/>
    <lineage>
        <taxon>Bacteria</taxon>
        <taxon>Bacillati</taxon>
        <taxon>Actinomycetota</taxon>
        <taxon>Actinomycetes</taxon>
        <taxon>Micrococcales</taxon>
        <taxon>Rarobacteraceae</taxon>
        <taxon>Rarobacter</taxon>
    </lineage>
</organism>
<dbReference type="InterPro" id="IPR027268">
    <property type="entry name" value="Peptidase_M4/M1_CTD_sf"/>
</dbReference>
<evidence type="ECO:0000256" key="3">
    <source>
        <dbReference type="ARBA" id="ARBA00010136"/>
    </source>
</evidence>
<dbReference type="InterPro" id="IPR042097">
    <property type="entry name" value="Aminopeptidase_N-like_N_sf"/>
</dbReference>
<evidence type="ECO:0000256" key="8">
    <source>
        <dbReference type="ARBA" id="ARBA00022801"/>
    </source>
</evidence>
<evidence type="ECO:0000313" key="17">
    <source>
        <dbReference type="Proteomes" id="UP000316181"/>
    </source>
</evidence>
<dbReference type="GO" id="GO:0005975">
    <property type="term" value="P:carbohydrate metabolic process"/>
    <property type="evidence" value="ECO:0007669"/>
    <property type="project" value="UniProtKB-ARBA"/>
</dbReference>
<evidence type="ECO:0000256" key="10">
    <source>
        <dbReference type="ARBA" id="ARBA00023049"/>
    </source>
</evidence>
<dbReference type="OrthoDB" id="100605at2"/>
<evidence type="ECO:0000256" key="9">
    <source>
        <dbReference type="ARBA" id="ARBA00022833"/>
    </source>
</evidence>
<protein>
    <recommendedName>
        <fullName evidence="5">Aminopeptidase N</fullName>
        <ecNumber evidence="4">3.4.11.2</ecNumber>
    </recommendedName>
    <alternativeName>
        <fullName evidence="11">Alanine aminopeptidase</fullName>
    </alternativeName>
    <alternativeName>
        <fullName evidence="12">Lysyl aminopeptidase</fullName>
    </alternativeName>
</protein>
<feature type="domain" description="DUF11" evidence="14">
    <location>
        <begin position="516"/>
        <end position="618"/>
    </location>
</feature>
<evidence type="ECO:0000259" key="15">
    <source>
        <dbReference type="Pfam" id="PF01433"/>
    </source>
</evidence>
<evidence type="ECO:0000256" key="4">
    <source>
        <dbReference type="ARBA" id="ARBA00012564"/>
    </source>
</evidence>
<comment type="similarity">
    <text evidence="3">Belongs to the peptidase M1 family.</text>
</comment>
<dbReference type="InterPro" id="IPR001434">
    <property type="entry name" value="OmcB-like_DUF11"/>
</dbReference>
<dbReference type="InterPro" id="IPR050344">
    <property type="entry name" value="Peptidase_M1_aminopeptidases"/>
</dbReference>
<keyword evidence="13" id="KW-0732">Signal</keyword>
<keyword evidence="8" id="KW-0378">Hydrolase</keyword>
<evidence type="ECO:0000256" key="12">
    <source>
        <dbReference type="ARBA" id="ARBA00031533"/>
    </source>
</evidence>
<feature type="chain" id="PRO_5022161745" description="Aminopeptidase N" evidence="13">
    <location>
        <begin position="38"/>
        <end position="811"/>
    </location>
</feature>
<dbReference type="Pfam" id="PF01433">
    <property type="entry name" value="Peptidase_M1"/>
    <property type="match status" value="1"/>
</dbReference>
<dbReference type="InterPro" id="IPR013783">
    <property type="entry name" value="Ig-like_fold"/>
</dbReference>
<dbReference type="InterPro" id="IPR001930">
    <property type="entry name" value="Peptidase_M1"/>
</dbReference>
<dbReference type="Pfam" id="PF01345">
    <property type="entry name" value="DUF11"/>
    <property type="match status" value="1"/>
</dbReference>
<keyword evidence="10" id="KW-0482">Metalloprotease</keyword>
<evidence type="ECO:0000259" key="14">
    <source>
        <dbReference type="Pfam" id="PF01345"/>
    </source>
</evidence>
<dbReference type="InterPro" id="IPR014782">
    <property type="entry name" value="Peptidase_M1_dom"/>
</dbReference>
<dbReference type="SUPFAM" id="SSF63737">
    <property type="entry name" value="Leukotriene A4 hydrolase N-terminal domain"/>
    <property type="match status" value="1"/>
</dbReference>
<comment type="catalytic activity">
    <reaction evidence="1">
        <text>Release of an N-terminal amino acid, Xaa-|-Yaa- from a peptide, amide or arylamide. Xaa is preferably Ala, but may be most amino acids including Pro (slow action). When a terminal hydrophobic residue is followed by a prolyl residue, the two may be released as an intact Xaa-Pro dipeptide.</text>
        <dbReference type="EC" id="3.4.11.2"/>
    </reaction>
</comment>
<dbReference type="GO" id="GO:0006508">
    <property type="term" value="P:proteolysis"/>
    <property type="evidence" value="ECO:0007669"/>
    <property type="project" value="UniProtKB-KW"/>
</dbReference>